<feature type="domain" description="Thiamine pyrophosphate enzyme TPP-binding" evidence="8">
    <location>
        <begin position="442"/>
        <end position="556"/>
    </location>
</feature>
<dbReference type="CDD" id="cd02009">
    <property type="entry name" value="TPP_SHCHC_synthase"/>
    <property type="match status" value="1"/>
</dbReference>
<dbReference type="Pfam" id="PF02776">
    <property type="entry name" value="TPP_enzyme_N"/>
    <property type="match status" value="1"/>
</dbReference>
<evidence type="ECO:0000259" key="10">
    <source>
        <dbReference type="Pfam" id="PF16582"/>
    </source>
</evidence>
<comment type="subunit">
    <text evidence="7">Homodimer.</text>
</comment>
<evidence type="ECO:0000313" key="12">
    <source>
        <dbReference type="Proteomes" id="UP000280792"/>
    </source>
</evidence>
<organism evidence="11 12">
    <name type="scientific">Aestuariirhabdus litorea</name>
    <dbReference type="NCBI Taxonomy" id="2528527"/>
    <lineage>
        <taxon>Bacteria</taxon>
        <taxon>Pseudomonadati</taxon>
        <taxon>Pseudomonadota</taxon>
        <taxon>Gammaproteobacteria</taxon>
        <taxon>Oceanospirillales</taxon>
        <taxon>Aestuariirhabdaceae</taxon>
        <taxon>Aestuariirhabdus</taxon>
    </lineage>
</organism>
<evidence type="ECO:0000256" key="3">
    <source>
        <dbReference type="ARBA" id="ARBA00022723"/>
    </source>
</evidence>
<dbReference type="EMBL" id="QWEZ01000002">
    <property type="protein sequence ID" value="RRJ82528.1"/>
    <property type="molecule type" value="Genomic_DNA"/>
</dbReference>
<dbReference type="EC" id="2.2.1.9" evidence="7"/>
<evidence type="ECO:0000256" key="2">
    <source>
        <dbReference type="ARBA" id="ARBA00022679"/>
    </source>
</evidence>
<dbReference type="InterPro" id="IPR029061">
    <property type="entry name" value="THDP-binding"/>
</dbReference>
<evidence type="ECO:0000256" key="1">
    <source>
        <dbReference type="ARBA" id="ARBA00022428"/>
    </source>
</evidence>
<keyword evidence="1 7" id="KW-0474">Menaquinone biosynthesis</keyword>
<dbReference type="InterPro" id="IPR012001">
    <property type="entry name" value="Thiamin_PyroP_enz_TPP-bd_dom"/>
</dbReference>
<dbReference type="Gene3D" id="3.40.50.970">
    <property type="match status" value="2"/>
</dbReference>
<dbReference type="PANTHER" id="PTHR42916">
    <property type="entry name" value="2-SUCCINYL-5-ENOLPYRUVYL-6-HYDROXY-3-CYCLOHEXENE-1-CARBOXYLATE SYNTHASE"/>
    <property type="match status" value="1"/>
</dbReference>
<comment type="similarity">
    <text evidence="7">Belongs to the TPP enzyme family. MenD subfamily.</text>
</comment>
<keyword evidence="4 7" id="KW-0460">Magnesium</keyword>
<dbReference type="SUPFAM" id="SSF52518">
    <property type="entry name" value="Thiamin diphosphate-binding fold (THDP-binding)"/>
    <property type="match status" value="2"/>
</dbReference>
<comment type="cofactor">
    <cofactor evidence="7">
        <name>Mg(2+)</name>
        <dbReference type="ChEBI" id="CHEBI:18420"/>
    </cofactor>
    <cofactor evidence="7">
        <name>Mn(2+)</name>
        <dbReference type="ChEBI" id="CHEBI:29035"/>
    </cofactor>
</comment>
<dbReference type="Gene3D" id="3.40.50.1220">
    <property type="entry name" value="TPP-binding domain"/>
    <property type="match status" value="1"/>
</dbReference>
<dbReference type="GO" id="GO:0000287">
    <property type="term" value="F:magnesium ion binding"/>
    <property type="evidence" value="ECO:0007669"/>
    <property type="project" value="UniProtKB-UniRule"/>
</dbReference>
<dbReference type="HAMAP" id="MF_01659">
    <property type="entry name" value="MenD"/>
    <property type="match status" value="1"/>
</dbReference>
<dbReference type="InterPro" id="IPR032264">
    <property type="entry name" value="MenD_middle"/>
</dbReference>
<evidence type="ECO:0000259" key="8">
    <source>
        <dbReference type="Pfam" id="PF02775"/>
    </source>
</evidence>
<comment type="function">
    <text evidence="7">Catalyzes the thiamine diphosphate-dependent decarboxylation of 2-oxoglutarate and the subsequent addition of the resulting succinic semialdehyde-thiamine pyrophosphate anion to isochorismate to yield 2-succinyl-5-enolpyruvyl-6-hydroxy-3-cyclohexene-1-carboxylate (SEPHCHC).</text>
</comment>
<dbReference type="GO" id="GO:0070204">
    <property type="term" value="F:2-succinyl-5-enolpyruvyl-6-hydroxy-3-cyclohexene-1-carboxylic-acid synthase activity"/>
    <property type="evidence" value="ECO:0007669"/>
    <property type="project" value="UniProtKB-UniRule"/>
</dbReference>
<keyword evidence="3 7" id="KW-0479">Metal-binding</keyword>
<keyword evidence="6 7" id="KW-0464">Manganese</keyword>
<dbReference type="UniPathway" id="UPA01057">
    <property type="reaction ID" value="UER00164"/>
</dbReference>
<keyword evidence="12" id="KW-1185">Reference proteome</keyword>
<dbReference type="PANTHER" id="PTHR42916:SF1">
    <property type="entry name" value="PROTEIN PHYLLO, CHLOROPLASTIC"/>
    <property type="match status" value="1"/>
</dbReference>
<dbReference type="GO" id="GO:0030145">
    <property type="term" value="F:manganese ion binding"/>
    <property type="evidence" value="ECO:0007669"/>
    <property type="project" value="UniProtKB-UniRule"/>
</dbReference>
<gene>
    <name evidence="7" type="primary">menD</name>
    <name evidence="11" type="ORF">D0544_11700</name>
</gene>
<evidence type="ECO:0000313" key="11">
    <source>
        <dbReference type="EMBL" id="RRJ82528.1"/>
    </source>
</evidence>
<comment type="caution">
    <text evidence="11">The sequence shown here is derived from an EMBL/GenBank/DDBJ whole genome shotgun (WGS) entry which is preliminary data.</text>
</comment>
<comment type="catalytic activity">
    <reaction evidence="7">
        <text>isochorismate + 2-oxoglutarate + H(+) = 5-enolpyruvoyl-6-hydroxy-2-succinyl-cyclohex-3-ene-1-carboxylate + CO2</text>
        <dbReference type="Rhea" id="RHEA:25593"/>
        <dbReference type="ChEBI" id="CHEBI:15378"/>
        <dbReference type="ChEBI" id="CHEBI:16526"/>
        <dbReference type="ChEBI" id="CHEBI:16810"/>
        <dbReference type="ChEBI" id="CHEBI:29780"/>
        <dbReference type="ChEBI" id="CHEBI:58818"/>
        <dbReference type="EC" id="2.2.1.9"/>
    </reaction>
</comment>
<dbReference type="RefSeq" id="WP_125016346.1">
    <property type="nucleotide sequence ID" value="NZ_QWEZ01000002.1"/>
</dbReference>
<proteinExistence type="inferred from homology"/>
<evidence type="ECO:0000256" key="4">
    <source>
        <dbReference type="ARBA" id="ARBA00022842"/>
    </source>
</evidence>
<feature type="domain" description="Menaquinone biosynthesis protein MenD middle" evidence="10">
    <location>
        <begin position="191"/>
        <end position="407"/>
    </location>
</feature>
<dbReference type="Proteomes" id="UP000280792">
    <property type="component" value="Unassembled WGS sequence"/>
</dbReference>
<evidence type="ECO:0000256" key="5">
    <source>
        <dbReference type="ARBA" id="ARBA00023052"/>
    </source>
</evidence>
<dbReference type="NCBIfam" id="TIGR00173">
    <property type="entry name" value="menD"/>
    <property type="match status" value="1"/>
</dbReference>
<dbReference type="Pfam" id="PF02775">
    <property type="entry name" value="TPP_enzyme_C"/>
    <property type="match status" value="1"/>
</dbReference>
<dbReference type="GO" id="GO:0030976">
    <property type="term" value="F:thiamine pyrophosphate binding"/>
    <property type="evidence" value="ECO:0007669"/>
    <property type="project" value="UniProtKB-UniRule"/>
</dbReference>
<reference evidence="11 12" key="2">
    <citation type="submission" date="2018-12" db="EMBL/GenBank/DDBJ databases">
        <title>Simiduia agarivorans gen. nov., sp. nov., a marine, agarolytic bacterium isolated from shallow coastal water from Keelung, Taiwan.</title>
        <authorList>
            <person name="Shieh W.Y."/>
        </authorList>
    </citation>
    <scope>NUCLEOTIDE SEQUENCE [LARGE SCALE GENOMIC DNA]</scope>
    <source>
        <strain evidence="11 12">GTF-13</strain>
    </source>
</reference>
<protein>
    <recommendedName>
        <fullName evidence="7">2-succinyl-5-enolpyruvyl-6-hydroxy-3-cyclohexene-1-carboxylate synthase</fullName>
        <shortName evidence="7">SEPHCHC synthase</shortName>
        <ecNumber evidence="7">2.2.1.9</ecNumber>
    </recommendedName>
    <alternativeName>
        <fullName evidence="7">Menaquinone biosynthesis protein MenD</fullName>
    </alternativeName>
</protein>
<keyword evidence="2 7" id="KW-0808">Transferase</keyword>
<dbReference type="UniPathway" id="UPA00079"/>
<keyword evidence="5 7" id="KW-0786">Thiamine pyrophosphate</keyword>
<dbReference type="PIRSF" id="PIRSF004983">
    <property type="entry name" value="MenD"/>
    <property type="match status" value="1"/>
</dbReference>
<evidence type="ECO:0000256" key="7">
    <source>
        <dbReference type="HAMAP-Rule" id="MF_01659"/>
    </source>
</evidence>
<name>A0A3P3VKX9_9GAMM</name>
<reference evidence="11 12" key="1">
    <citation type="submission" date="2018-08" db="EMBL/GenBank/DDBJ databases">
        <authorList>
            <person name="Khan S.A."/>
        </authorList>
    </citation>
    <scope>NUCLEOTIDE SEQUENCE [LARGE SCALE GENOMIC DNA]</scope>
    <source>
        <strain evidence="11 12">GTF-13</strain>
    </source>
</reference>
<comment type="cofactor">
    <cofactor evidence="7">
        <name>thiamine diphosphate</name>
        <dbReference type="ChEBI" id="CHEBI:58937"/>
    </cofactor>
    <text evidence="7">Binds 1 thiamine pyrophosphate per subunit.</text>
</comment>
<evidence type="ECO:0000256" key="6">
    <source>
        <dbReference type="ARBA" id="ARBA00023211"/>
    </source>
</evidence>
<dbReference type="Pfam" id="PF16582">
    <property type="entry name" value="TPP_enzyme_M_2"/>
    <property type="match status" value="1"/>
</dbReference>
<sequence>MFPVVHRSPNELQAALILEELVRHGVTDLCLAPGSRSAPLVFAADAHPHLRLHHHFDERGLGFLALGLSKAQQRPVALLTTSGSAVANLYPAVIEAAQSAVPLILLTADRPPRLHDCGANQAINQIDIFAGYPTHSIYLPPPDAGFSPASLLHQLAPALAAQHAFGGVVQINCMFDEPLYPSGAALDFSAALTPLGGWLSEPTPWPAPVGQSTTPLPTRAEWESFCTAPGVVVAGRLDDNQQAQAVAHLARALGWPLLGDIQSQLRSEPDSLKHSDLLLCQHQAQSTLAPLRQLLMFGDRLVSKRLQQWLDSHPWEQFWLVHPGDSPRAPGRNQHRFFASTALPWCQALPPPNAPANGLRATLADLDTRIAEGLAQHFHSTLPDAPLSEPSLAHRLCRLLPDAHQLFAGNSLSIRLLDQLSGPLPADLKVLANRGASGIDGLLATAAGAACAHPGGTTLLIGDTSLLYDLNSLALLRGELALVVVVLNNDGGAIFNTLPIEDSALRERHFRCPHRMQFEQACAQFAVAYRRVDRLTPFEQEYRAALARTTPTLIEISCDGEETAAQLRRLTTPDTLTHFQ</sequence>
<feature type="domain" description="Thiamine pyrophosphate enzyme N-terminal TPP-binding" evidence="9">
    <location>
        <begin position="14"/>
        <end position="126"/>
    </location>
</feature>
<dbReference type="AlphaFoldDB" id="A0A3P3VKX9"/>
<comment type="pathway">
    <text evidence="7">Quinol/quinone metabolism; menaquinone biosynthesis.</text>
</comment>
<accession>A0A3P3VKX9</accession>
<dbReference type="InterPro" id="IPR004433">
    <property type="entry name" value="MenaQ_synth_MenD"/>
</dbReference>
<dbReference type="GO" id="GO:0009234">
    <property type="term" value="P:menaquinone biosynthetic process"/>
    <property type="evidence" value="ECO:0007669"/>
    <property type="project" value="UniProtKB-UniRule"/>
</dbReference>
<comment type="pathway">
    <text evidence="7">Quinol/quinone metabolism; 1,4-dihydroxy-2-naphthoate biosynthesis; 1,4-dihydroxy-2-naphthoate from chorismate: step 2/7.</text>
</comment>
<dbReference type="InterPro" id="IPR011766">
    <property type="entry name" value="TPP_enzyme_TPP-bd"/>
</dbReference>
<dbReference type="CDD" id="cd07037">
    <property type="entry name" value="TPP_PYR_MenD"/>
    <property type="match status" value="1"/>
</dbReference>
<evidence type="ECO:0000259" key="9">
    <source>
        <dbReference type="Pfam" id="PF02776"/>
    </source>
</evidence>